<feature type="compositionally biased region" description="Polar residues" evidence="1">
    <location>
        <begin position="76"/>
        <end position="105"/>
    </location>
</feature>
<evidence type="ECO:0000313" key="3">
    <source>
        <dbReference type="Proteomes" id="UP000325780"/>
    </source>
</evidence>
<proteinExistence type="predicted"/>
<evidence type="ECO:0000256" key="1">
    <source>
        <dbReference type="SAM" id="MobiDB-lite"/>
    </source>
</evidence>
<feature type="compositionally biased region" description="Basic and acidic residues" evidence="1">
    <location>
        <begin position="335"/>
        <end position="348"/>
    </location>
</feature>
<sequence length="663" mass="74592">MSTRSTHTRKRRRVSTSRTVDFLNAVNTPNLTPVNSSPPSRTARRSATKSGGRHVAHPDTIWDVPDTNDALVSPSRRVTPNVSTPRRSTRLITKLNSGATPNRQSPRSERKTSVQPGEENTENSDRDSLEPDDATDKLNWQSKTQESTDRVGSPQVVIWSDDHPGYSPEAAVSLSPWEYFEQLPRTEHPQALEVTNEDLYGDSGSDYKTAHTHTLEQSDKLSSPLHRPPSAQEEQGSPVSSADANTESRSSAPAQSAEADNLLDSTGIAQPENTAASSQQEPVDPSDDARSGDDSDDQTDMMAEHETWAPDMAEDESSWDCSTQRSVSPSDSDADDRRTPELEAERDSLLQVADSPVHEAGRDQNQSQDSLRDSSGLSSDASEDEANKLGAWLDKATEEDWNRLIQEASVMRKTTRSAMDRHFTTFNDLSTKLKDRFVSHRFDQRKCDALMNGMLAEGNLVLDEAFSRRNEADPHRPSSKELVNEFEARLLTTTVELMVTCLRSYTTMCDFYSGAYRCLRQVMELLTRLSERIYCLVSEGYIHCRSISHGLRRPLKRLCAALRKLGEAESPRPQPVSIQTNKYGRKWERAEENALLVGLQLYTGPNRYVEILKHFPQELRGRTVRSARDKARQLCNDFEKVNDTLQTVDGQRKWQWLLSVRQR</sequence>
<feature type="compositionally biased region" description="Low complexity" evidence="1">
    <location>
        <begin position="366"/>
        <end position="380"/>
    </location>
</feature>
<evidence type="ECO:0008006" key="4">
    <source>
        <dbReference type="Google" id="ProtNLM"/>
    </source>
</evidence>
<name>A0A5N6TM13_ASPAV</name>
<feature type="region of interest" description="Disordered" evidence="1">
    <location>
        <begin position="27"/>
        <end position="165"/>
    </location>
</feature>
<dbReference type="OrthoDB" id="5431211at2759"/>
<dbReference type="EMBL" id="ML742213">
    <property type="protein sequence ID" value="KAE8147320.1"/>
    <property type="molecule type" value="Genomic_DNA"/>
</dbReference>
<gene>
    <name evidence="2" type="ORF">BDV25DRAFT_160605</name>
</gene>
<dbReference type="Proteomes" id="UP000325780">
    <property type="component" value="Unassembled WGS sequence"/>
</dbReference>
<dbReference type="AlphaFoldDB" id="A0A5N6TM13"/>
<feature type="compositionally biased region" description="Polar residues" evidence="1">
    <location>
        <begin position="232"/>
        <end position="254"/>
    </location>
</feature>
<evidence type="ECO:0000313" key="2">
    <source>
        <dbReference type="EMBL" id="KAE8147320.1"/>
    </source>
</evidence>
<accession>A0A5N6TM13</accession>
<keyword evidence="3" id="KW-1185">Reference proteome</keyword>
<feature type="compositionally biased region" description="Polar residues" evidence="1">
    <location>
        <begin position="319"/>
        <end position="331"/>
    </location>
</feature>
<reference evidence="2 3" key="1">
    <citation type="submission" date="2019-04" db="EMBL/GenBank/DDBJ databases">
        <title>Friends and foes A comparative genomics study of 23 Aspergillus species from section Flavi.</title>
        <authorList>
            <consortium name="DOE Joint Genome Institute"/>
            <person name="Kjaerbolling I."/>
            <person name="Vesth T."/>
            <person name="Frisvad J.C."/>
            <person name="Nybo J.L."/>
            <person name="Theobald S."/>
            <person name="Kildgaard S."/>
            <person name="Isbrandt T."/>
            <person name="Kuo A."/>
            <person name="Sato A."/>
            <person name="Lyhne E.K."/>
            <person name="Kogle M.E."/>
            <person name="Wiebenga A."/>
            <person name="Kun R.S."/>
            <person name="Lubbers R.J."/>
            <person name="Makela M.R."/>
            <person name="Barry K."/>
            <person name="Chovatia M."/>
            <person name="Clum A."/>
            <person name="Daum C."/>
            <person name="Haridas S."/>
            <person name="He G."/>
            <person name="LaButti K."/>
            <person name="Lipzen A."/>
            <person name="Mondo S."/>
            <person name="Riley R."/>
            <person name="Salamov A."/>
            <person name="Simmons B.A."/>
            <person name="Magnuson J.K."/>
            <person name="Henrissat B."/>
            <person name="Mortensen U.H."/>
            <person name="Larsen T.O."/>
            <person name="Devries R.P."/>
            <person name="Grigoriev I.V."/>
            <person name="Machida M."/>
            <person name="Baker S.E."/>
            <person name="Andersen M.R."/>
        </authorList>
    </citation>
    <scope>NUCLEOTIDE SEQUENCE [LARGE SCALE GENOMIC DNA]</scope>
    <source>
        <strain evidence="2 3">IBT 18842</strain>
    </source>
</reference>
<feature type="compositionally biased region" description="Polar residues" evidence="1">
    <location>
        <begin position="263"/>
        <end position="281"/>
    </location>
</feature>
<feature type="region of interest" description="Disordered" evidence="1">
    <location>
        <begin position="187"/>
        <end position="386"/>
    </location>
</feature>
<feature type="compositionally biased region" description="Basic residues" evidence="1">
    <location>
        <begin position="42"/>
        <end position="55"/>
    </location>
</feature>
<organism evidence="2 3">
    <name type="scientific">Aspergillus avenaceus</name>
    <dbReference type="NCBI Taxonomy" id="36643"/>
    <lineage>
        <taxon>Eukaryota</taxon>
        <taxon>Fungi</taxon>
        <taxon>Dikarya</taxon>
        <taxon>Ascomycota</taxon>
        <taxon>Pezizomycotina</taxon>
        <taxon>Eurotiomycetes</taxon>
        <taxon>Eurotiomycetidae</taxon>
        <taxon>Eurotiales</taxon>
        <taxon>Aspergillaceae</taxon>
        <taxon>Aspergillus</taxon>
        <taxon>Aspergillus subgen. Circumdati</taxon>
    </lineage>
</organism>
<protein>
    <recommendedName>
        <fullName evidence="4">Myb-like domain-containing protein</fullName>
    </recommendedName>
</protein>